<dbReference type="GO" id="GO:0005313">
    <property type="term" value="F:L-glutamate transmembrane transporter activity"/>
    <property type="evidence" value="ECO:0007669"/>
    <property type="project" value="TreeGrafter"/>
</dbReference>
<dbReference type="PANTHER" id="PTHR45649:SF30">
    <property type="entry name" value="AMINO-ACID PERMEASE BAT1"/>
    <property type="match status" value="1"/>
</dbReference>
<evidence type="ECO:0008006" key="9">
    <source>
        <dbReference type="Google" id="ProtNLM"/>
    </source>
</evidence>
<reference evidence="7" key="1">
    <citation type="submission" date="2019-10" db="EMBL/GenBank/DDBJ databases">
        <authorList>
            <person name="Zhang R."/>
            <person name="Pan Y."/>
            <person name="Wang J."/>
            <person name="Ma R."/>
            <person name="Yu S."/>
        </authorList>
    </citation>
    <scope>NUCLEOTIDE SEQUENCE</scope>
    <source>
        <strain evidence="7">LA-IB0</strain>
        <tissue evidence="7">Leaf</tissue>
    </source>
</reference>
<gene>
    <name evidence="7" type="ORF">BUALT_Bualt17G0103200</name>
</gene>
<name>A0AAV6WCZ5_9LAMI</name>
<proteinExistence type="predicted"/>
<dbReference type="PANTHER" id="PTHR45649">
    <property type="entry name" value="AMINO-ACID PERMEASE BAT1"/>
    <property type="match status" value="1"/>
</dbReference>
<keyword evidence="5 6" id="KW-0472">Membrane</keyword>
<feature type="transmembrane region" description="Helical" evidence="6">
    <location>
        <begin position="207"/>
        <end position="230"/>
    </location>
</feature>
<dbReference type="GO" id="GO:0015185">
    <property type="term" value="F:gamma-aminobutyric acid transmembrane transporter activity"/>
    <property type="evidence" value="ECO:0007669"/>
    <property type="project" value="TreeGrafter"/>
</dbReference>
<organism evidence="7 8">
    <name type="scientific">Buddleja alternifolia</name>
    <dbReference type="NCBI Taxonomy" id="168488"/>
    <lineage>
        <taxon>Eukaryota</taxon>
        <taxon>Viridiplantae</taxon>
        <taxon>Streptophyta</taxon>
        <taxon>Embryophyta</taxon>
        <taxon>Tracheophyta</taxon>
        <taxon>Spermatophyta</taxon>
        <taxon>Magnoliopsida</taxon>
        <taxon>eudicotyledons</taxon>
        <taxon>Gunneridae</taxon>
        <taxon>Pentapetalae</taxon>
        <taxon>asterids</taxon>
        <taxon>lamiids</taxon>
        <taxon>Lamiales</taxon>
        <taxon>Scrophulariaceae</taxon>
        <taxon>Buddlejeae</taxon>
        <taxon>Buddleja</taxon>
    </lineage>
</organism>
<dbReference type="Gene3D" id="1.20.1740.10">
    <property type="entry name" value="Amino acid/polyamine transporter I"/>
    <property type="match status" value="2"/>
</dbReference>
<evidence type="ECO:0000256" key="3">
    <source>
        <dbReference type="ARBA" id="ARBA00022692"/>
    </source>
</evidence>
<protein>
    <recommendedName>
        <fullName evidence="9">Amino acid permease/ SLC12A domain-containing protein</fullName>
    </recommendedName>
</protein>
<dbReference type="GO" id="GO:0015189">
    <property type="term" value="F:L-lysine transmembrane transporter activity"/>
    <property type="evidence" value="ECO:0007669"/>
    <property type="project" value="TreeGrafter"/>
</dbReference>
<dbReference type="Proteomes" id="UP000826271">
    <property type="component" value="Unassembled WGS sequence"/>
</dbReference>
<dbReference type="InterPro" id="IPR002293">
    <property type="entry name" value="AA/rel_permease1"/>
</dbReference>
<keyword evidence="8" id="KW-1185">Reference proteome</keyword>
<evidence type="ECO:0000313" key="8">
    <source>
        <dbReference type="Proteomes" id="UP000826271"/>
    </source>
</evidence>
<evidence type="ECO:0000313" key="7">
    <source>
        <dbReference type="EMBL" id="KAG8366665.1"/>
    </source>
</evidence>
<comment type="subcellular location">
    <subcellularLocation>
        <location evidence="1">Membrane</location>
        <topology evidence="1">Multi-pass membrane protein</topology>
    </subcellularLocation>
</comment>
<feature type="transmembrane region" description="Helical" evidence="6">
    <location>
        <begin position="72"/>
        <end position="90"/>
    </location>
</feature>
<accession>A0AAV6WCZ5</accession>
<sequence>MSLITRNSRMAYPFSRDGAMPFSLFWHKVNGQEVPLNAVWSLALIAFCMALTSLGSLVAFQAMVSIATIRLYIAYALPIFFRVTLAQRSFTPGPFNLGLLPYILEFLRRNRFLQKEARPVSHGSEDITECDFVLMILIPMVTTEKTGTKFVFTHFNTDNGQGIYSRLYIFVLGLLMSQYTLTGYDASAHMASYTEETKDADKNGPKGIKCSIGISIAVGWCYIIGITYAATNIPHILNPDNDAGGYSIAEIFYEAFKSKYGNGMGGILCLCMVAAAIFFCGMSSITSNSR</sequence>
<keyword evidence="2" id="KW-0813">Transport</keyword>
<dbReference type="Pfam" id="PF13520">
    <property type="entry name" value="AA_permease_2"/>
    <property type="match status" value="2"/>
</dbReference>
<dbReference type="GO" id="GO:0015180">
    <property type="term" value="F:L-alanine transmembrane transporter activity"/>
    <property type="evidence" value="ECO:0007669"/>
    <property type="project" value="TreeGrafter"/>
</dbReference>
<feature type="transmembrane region" description="Helical" evidence="6">
    <location>
        <begin position="41"/>
        <end position="60"/>
    </location>
</feature>
<dbReference type="GO" id="GO:0016020">
    <property type="term" value="C:membrane"/>
    <property type="evidence" value="ECO:0007669"/>
    <property type="project" value="UniProtKB-SubCell"/>
</dbReference>
<evidence type="ECO:0000256" key="6">
    <source>
        <dbReference type="SAM" id="Phobius"/>
    </source>
</evidence>
<evidence type="ECO:0000256" key="1">
    <source>
        <dbReference type="ARBA" id="ARBA00004141"/>
    </source>
</evidence>
<dbReference type="EMBL" id="WHWC01000017">
    <property type="protein sequence ID" value="KAG8366665.1"/>
    <property type="molecule type" value="Genomic_DNA"/>
</dbReference>
<feature type="transmembrane region" description="Helical" evidence="6">
    <location>
        <begin position="263"/>
        <end position="285"/>
    </location>
</feature>
<dbReference type="AlphaFoldDB" id="A0AAV6WCZ5"/>
<evidence type="ECO:0000256" key="5">
    <source>
        <dbReference type="ARBA" id="ARBA00023136"/>
    </source>
</evidence>
<evidence type="ECO:0000256" key="2">
    <source>
        <dbReference type="ARBA" id="ARBA00022448"/>
    </source>
</evidence>
<keyword evidence="3 6" id="KW-0812">Transmembrane</keyword>
<comment type="caution">
    <text evidence="7">The sequence shown here is derived from an EMBL/GenBank/DDBJ whole genome shotgun (WGS) entry which is preliminary data.</text>
</comment>
<keyword evidence="4 6" id="KW-1133">Transmembrane helix</keyword>
<evidence type="ECO:0000256" key="4">
    <source>
        <dbReference type="ARBA" id="ARBA00022989"/>
    </source>
</evidence>